<evidence type="ECO:0000313" key="4">
    <source>
        <dbReference type="Proteomes" id="UP000437017"/>
    </source>
</evidence>
<organism evidence="3 4">
    <name type="scientific">Balaenoptera physalus</name>
    <name type="common">Fin whale</name>
    <name type="synonym">Balaena physalus</name>
    <dbReference type="NCBI Taxonomy" id="9770"/>
    <lineage>
        <taxon>Eukaryota</taxon>
        <taxon>Metazoa</taxon>
        <taxon>Chordata</taxon>
        <taxon>Craniata</taxon>
        <taxon>Vertebrata</taxon>
        <taxon>Euteleostomi</taxon>
        <taxon>Mammalia</taxon>
        <taxon>Eutheria</taxon>
        <taxon>Laurasiatheria</taxon>
        <taxon>Artiodactyla</taxon>
        <taxon>Whippomorpha</taxon>
        <taxon>Cetacea</taxon>
        <taxon>Mysticeti</taxon>
        <taxon>Balaenopteridae</taxon>
        <taxon>Balaenoptera</taxon>
    </lineage>
</organism>
<dbReference type="Pfam" id="PF20847">
    <property type="entry name" value="PNM8A"/>
    <property type="match status" value="1"/>
</dbReference>
<feature type="non-terminal residue" evidence="3">
    <location>
        <position position="486"/>
    </location>
</feature>
<dbReference type="OrthoDB" id="115435at2759"/>
<reference evidence="3 4" key="1">
    <citation type="journal article" date="2019" name="PLoS ONE">
        <title>Genomic analyses reveal an absence of contemporary introgressive admixture between fin whales and blue whales, despite known hybrids.</title>
        <authorList>
            <person name="Westbury M.V."/>
            <person name="Petersen B."/>
            <person name="Lorenzen E.D."/>
        </authorList>
    </citation>
    <scope>NUCLEOTIDE SEQUENCE [LARGE SCALE GENOMIC DNA]</scope>
    <source>
        <strain evidence="3">FinWhale-01</strain>
    </source>
</reference>
<dbReference type="InterPro" id="IPR049131">
    <property type="entry name" value="PNM8A_C"/>
</dbReference>
<feature type="compositionally biased region" description="Polar residues" evidence="1">
    <location>
        <begin position="475"/>
        <end position="486"/>
    </location>
</feature>
<comment type="caution">
    <text evidence="3">The sequence shown here is derived from an EMBL/GenBank/DDBJ whole genome shotgun (WGS) entry which is preliminary data.</text>
</comment>
<feature type="region of interest" description="Disordered" evidence="1">
    <location>
        <begin position="1"/>
        <end position="37"/>
    </location>
</feature>
<feature type="compositionally biased region" description="Polar residues" evidence="1">
    <location>
        <begin position="8"/>
        <end position="23"/>
    </location>
</feature>
<sequence>AQLHSPRASLQPSVAMETSGTTREQARKRALGRRPRLSAAAWTQARRHLTRPVRAGADAGVSGTWPRASVPAWPELAPGERLHPGGLSLARLGGQRRGCRIPDGLAERQAPGRGRSRFSAIPGHRDCCLGTAAVPVHVVDSSVHNQNQPPENWAEALGVLLGAVVQIIFYMDGEIRSREEARAQGVAEAQAVASLALATARKVKKEPGWAAEVGSALKMENLDGWNDVEDEGDPLEPLVQKAGAKTRPRRKKQKKTPKQEPVPWKKSRGNHSHSSAFLEDLEADDAENMEMSEYIRSNKKPCAEAASPGVASESDQDGGPEGPPKKKAMGWASAKSPAPMRKKKKVSLGPVSYVLVDSEDTRKKPEIPKRGQGSRRDALYQEALRSPQPAESPASTSQGPKAKPQGSPHASSGENDNRSHLGCVNKWMKGEEQQGQVGTEEPEGTEGQMVAEQDPSAVEGEPLKANIGDTCGDRSWQSKPTDLSFV</sequence>
<keyword evidence="4" id="KW-1185">Reference proteome</keyword>
<protein>
    <recommendedName>
        <fullName evidence="2">Paraneoplastic antigen-like protein 8A C-terminal domain-containing protein</fullName>
    </recommendedName>
</protein>
<accession>A0A643CEG6</accession>
<evidence type="ECO:0000256" key="1">
    <source>
        <dbReference type="SAM" id="MobiDB-lite"/>
    </source>
</evidence>
<dbReference type="EMBL" id="SGJD01001726">
    <property type="protein sequence ID" value="KAB0398603.1"/>
    <property type="molecule type" value="Genomic_DNA"/>
</dbReference>
<dbReference type="Proteomes" id="UP000437017">
    <property type="component" value="Unassembled WGS sequence"/>
</dbReference>
<name>A0A643CEG6_BALPH</name>
<feature type="compositionally biased region" description="Basic and acidic residues" evidence="1">
    <location>
        <begin position="359"/>
        <end position="379"/>
    </location>
</feature>
<gene>
    <name evidence="3" type="ORF">E2I00_009957</name>
</gene>
<feature type="compositionally biased region" description="Acidic residues" evidence="1">
    <location>
        <begin position="279"/>
        <end position="290"/>
    </location>
</feature>
<feature type="compositionally biased region" description="Basic residues" evidence="1">
    <location>
        <begin position="244"/>
        <end position="256"/>
    </location>
</feature>
<feature type="compositionally biased region" description="Basic residues" evidence="1">
    <location>
        <begin position="26"/>
        <end position="36"/>
    </location>
</feature>
<evidence type="ECO:0000313" key="3">
    <source>
        <dbReference type="EMBL" id="KAB0398603.1"/>
    </source>
</evidence>
<proteinExistence type="predicted"/>
<feature type="region of interest" description="Disordered" evidence="1">
    <location>
        <begin position="228"/>
        <end position="486"/>
    </location>
</feature>
<evidence type="ECO:0000259" key="2">
    <source>
        <dbReference type="Pfam" id="PF20847"/>
    </source>
</evidence>
<dbReference type="AlphaFoldDB" id="A0A643CEG6"/>
<feature type="non-terminal residue" evidence="3">
    <location>
        <position position="1"/>
    </location>
</feature>
<feature type="domain" description="Paraneoplastic antigen-like protein 8A C-terminal" evidence="2">
    <location>
        <begin position="149"/>
        <end position="304"/>
    </location>
</feature>